<organism evidence="7 8">
    <name type="scientific">Thermithiobacillus plumbiphilus</name>
    <dbReference type="NCBI Taxonomy" id="1729899"/>
    <lineage>
        <taxon>Bacteria</taxon>
        <taxon>Pseudomonadati</taxon>
        <taxon>Pseudomonadota</taxon>
        <taxon>Acidithiobacillia</taxon>
        <taxon>Acidithiobacillales</taxon>
        <taxon>Thermithiobacillaceae</taxon>
        <taxon>Thermithiobacillus</taxon>
    </lineage>
</organism>
<dbReference type="EMBL" id="JBBPCO010000009">
    <property type="protein sequence ID" value="MEK8090036.1"/>
    <property type="molecule type" value="Genomic_DNA"/>
</dbReference>
<reference evidence="7 8" key="1">
    <citation type="submission" date="2024-04" db="EMBL/GenBank/DDBJ databases">
        <authorList>
            <person name="Abashina T."/>
            <person name="Shaikin A."/>
        </authorList>
    </citation>
    <scope>NUCLEOTIDE SEQUENCE [LARGE SCALE GENOMIC DNA]</scope>
    <source>
        <strain evidence="7 8">AAFK</strain>
    </source>
</reference>
<keyword evidence="5" id="KW-1133">Transmembrane helix</keyword>
<feature type="transmembrane region" description="Helical" evidence="5">
    <location>
        <begin position="650"/>
        <end position="672"/>
    </location>
</feature>
<keyword evidence="3" id="KW-0378">Hydrolase</keyword>
<dbReference type="InterPro" id="IPR032816">
    <property type="entry name" value="VTT_dom"/>
</dbReference>
<keyword evidence="4" id="KW-0443">Lipid metabolism</keyword>
<evidence type="ECO:0000313" key="8">
    <source>
        <dbReference type="Proteomes" id="UP001446205"/>
    </source>
</evidence>
<dbReference type="Pfam" id="PF09335">
    <property type="entry name" value="VTT_dom"/>
    <property type="match status" value="1"/>
</dbReference>
<evidence type="ECO:0000313" key="7">
    <source>
        <dbReference type="EMBL" id="MEK8090036.1"/>
    </source>
</evidence>
<gene>
    <name evidence="7" type="ORF">WOB96_09675</name>
</gene>
<feature type="transmembrane region" description="Helical" evidence="5">
    <location>
        <begin position="614"/>
        <end position="638"/>
    </location>
</feature>
<feature type="domain" description="PLD phosphodiesterase" evidence="6">
    <location>
        <begin position="356"/>
        <end position="379"/>
    </location>
</feature>
<dbReference type="InterPro" id="IPR025202">
    <property type="entry name" value="PLD-like_dom"/>
</dbReference>
<feature type="transmembrane region" description="Helical" evidence="5">
    <location>
        <begin position="573"/>
        <end position="594"/>
    </location>
</feature>
<comment type="caution">
    <text evidence="7">The sequence shown here is derived from an EMBL/GenBank/DDBJ whole genome shotgun (WGS) entry which is preliminary data.</text>
</comment>
<dbReference type="Pfam" id="PF00614">
    <property type="entry name" value="PLDc"/>
    <property type="match status" value="1"/>
</dbReference>
<dbReference type="SUPFAM" id="SSF56024">
    <property type="entry name" value="Phospholipase D/nuclease"/>
    <property type="match status" value="2"/>
</dbReference>
<feature type="transmembrane region" description="Helical" evidence="5">
    <location>
        <begin position="684"/>
        <end position="701"/>
    </location>
</feature>
<dbReference type="Gene3D" id="3.30.870.10">
    <property type="entry name" value="Endonuclease Chain A"/>
    <property type="match status" value="2"/>
</dbReference>
<keyword evidence="5" id="KW-0812">Transmembrane</keyword>
<dbReference type="InterPro" id="IPR015679">
    <property type="entry name" value="PLipase_D_fam"/>
</dbReference>
<dbReference type="PANTHER" id="PTHR18896:SF76">
    <property type="entry name" value="PHOSPHOLIPASE"/>
    <property type="match status" value="1"/>
</dbReference>
<proteinExistence type="predicted"/>
<dbReference type="InterPro" id="IPR001736">
    <property type="entry name" value="PLipase_D/transphosphatidylase"/>
</dbReference>
<feature type="domain" description="PLD phosphodiesterase" evidence="6">
    <location>
        <begin position="135"/>
        <end position="162"/>
    </location>
</feature>
<keyword evidence="8" id="KW-1185">Reference proteome</keyword>
<dbReference type="PROSITE" id="PS50035">
    <property type="entry name" value="PLD"/>
    <property type="match status" value="2"/>
</dbReference>
<evidence type="ECO:0000259" key="6">
    <source>
        <dbReference type="PROSITE" id="PS50035"/>
    </source>
</evidence>
<dbReference type="Pfam" id="PF13091">
    <property type="entry name" value="PLDc_2"/>
    <property type="match status" value="1"/>
</dbReference>
<sequence length="723" mass="79402">MPEVSQAHESPVLVAGKNCWRKAQASQAAFLVDADAYFSAFADAVAQARESILIIGWDIDSRTRILAADNAAGLPPHLGDLLNTVVSRRRGLHAHLLGWDYAMIYLFEREHFPVFKLGWRTHRRIHFHLDGKHPVGASQHQKIVVVDDSIAFVGGLDLTIRRWDTSSHEVNNPLRVDPAGEPYSPFHDVQMMVQGEVAASLGDLARERWLRATGEQLAPPRHRNPDLWPAGVPVDLRDATIAIARTAPAYDTQPLITEVESLHLDLIAAARRWIYIENQYFTSSLLADALARRLQEAEGPEVVMVLPEKQSGWLEEVTMGVLRARVLRRLEEADQHGRLRVYYPKIPCLGEKCLGLHSKVLIVDDSMLRLGSANMSNRSMRFDSECDLALEAGDRQDIRAAIERFRNRLLGEHLGIGPERVAASLHEKGSLIAAVESLSGGARSLAPLHVELPESLDHLVPEADLLDPETPLVPEEVVKRVIPEELHSTGNRRLLQSAILLFALSALAAAWYWTPLGQWLNVRELVRLATSFADHPLAPAIVLATYVLGSLVMLPVSLLIVATAITFGPLWGFLYALTGSLLGAAVTFGVGHAIGRDALQRLGESRLKRLSQRLAKRGILAIALVRIVPVAPFSVVNLMAGASHIRLLDFMIGTLLGMAPGILAISAFGGSLMHVIRHPGPKSIAFLAGVALAIGLAVLWVRRWLDKGEGHEKEAALERRPNA</sequence>
<evidence type="ECO:0000256" key="4">
    <source>
        <dbReference type="ARBA" id="ARBA00023098"/>
    </source>
</evidence>
<evidence type="ECO:0000256" key="1">
    <source>
        <dbReference type="ARBA" id="ARBA00000798"/>
    </source>
</evidence>
<dbReference type="SMART" id="SM00155">
    <property type="entry name" value="PLDc"/>
    <property type="match status" value="2"/>
</dbReference>
<evidence type="ECO:0000256" key="5">
    <source>
        <dbReference type="SAM" id="Phobius"/>
    </source>
</evidence>
<name>A0ABU9D935_9PROT</name>
<dbReference type="Proteomes" id="UP001446205">
    <property type="component" value="Unassembled WGS sequence"/>
</dbReference>
<dbReference type="CDD" id="cd09143">
    <property type="entry name" value="PLDc_vPLD1_2_like_bac_2"/>
    <property type="match status" value="1"/>
</dbReference>
<evidence type="ECO:0000256" key="2">
    <source>
        <dbReference type="ARBA" id="ARBA00022737"/>
    </source>
</evidence>
<dbReference type="RefSeq" id="WP_341371093.1">
    <property type="nucleotide sequence ID" value="NZ_JBBPCO010000009.1"/>
</dbReference>
<protein>
    <submittedName>
        <fullName evidence="7">VTT domain-containing protein</fullName>
    </submittedName>
</protein>
<feature type="transmembrane region" description="Helical" evidence="5">
    <location>
        <begin position="494"/>
        <end position="516"/>
    </location>
</feature>
<evidence type="ECO:0000256" key="3">
    <source>
        <dbReference type="ARBA" id="ARBA00022801"/>
    </source>
</evidence>
<dbReference type="CDD" id="cd09140">
    <property type="entry name" value="PLDc_vPLD1_2_like_bac_1"/>
    <property type="match status" value="1"/>
</dbReference>
<comment type="catalytic activity">
    <reaction evidence="1">
        <text>a 1,2-diacyl-sn-glycero-3-phosphocholine + H2O = a 1,2-diacyl-sn-glycero-3-phosphate + choline + H(+)</text>
        <dbReference type="Rhea" id="RHEA:14445"/>
        <dbReference type="ChEBI" id="CHEBI:15354"/>
        <dbReference type="ChEBI" id="CHEBI:15377"/>
        <dbReference type="ChEBI" id="CHEBI:15378"/>
        <dbReference type="ChEBI" id="CHEBI:57643"/>
        <dbReference type="ChEBI" id="CHEBI:58608"/>
        <dbReference type="EC" id="3.1.4.4"/>
    </reaction>
</comment>
<keyword evidence="5" id="KW-0472">Membrane</keyword>
<accession>A0ABU9D935</accession>
<dbReference type="PANTHER" id="PTHR18896">
    <property type="entry name" value="PHOSPHOLIPASE D"/>
    <property type="match status" value="1"/>
</dbReference>
<keyword evidence="2" id="KW-0677">Repeat</keyword>
<feature type="transmembrane region" description="Helical" evidence="5">
    <location>
        <begin position="537"/>
        <end position="567"/>
    </location>
</feature>